<keyword evidence="2" id="KW-1185">Reference proteome</keyword>
<dbReference type="AlphaFoldDB" id="A0AAP0PAP0"/>
<protein>
    <submittedName>
        <fullName evidence="1">Uncharacterized protein</fullName>
    </submittedName>
</protein>
<gene>
    <name evidence="1" type="ORF">Scep_013324</name>
</gene>
<comment type="caution">
    <text evidence="1">The sequence shown here is derived from an EMBL/GenBank/DDBJ whole genome shotgun (WGS) entry which is preliminary data.</text>
</comment>
<name>A0AAP0PAP0_9MAGN</name>
<evidence type="ECO:0000313" key="2">
    <source>
        <dbReference type="Proteomes" id="UP001419268"/>
    </source>
</evidence>
<evidence type="ECO:0000313" key="1">
    <source>
        <dbReference type="EMBL" id="KAK9133796.1"/>
    </source>
</evidence>
<dbReference type="PANTHER" id="PTHR33168">
    <property type="entry name" value="STRESS INDUCED PROTEIN-RELATED"/>
    <property type="match status" value="1"/>
</dbReference>
<dbReference type="Proteomes" id="UP001419268">
    <property type="component" value="Unassembled WGS sequence"/>
</dbReference>
<dbReference type="EMBL" id="JBBNAG010000005">
    <property type="protein sequence ID" value="KAK9133796.1"/>
    <property type="molecule type" value="Genomic_DNA"/>
</dbReference>
<organism evidence="1 2">
    <name type="scientific">Stephania cephalantha</name>
    <dbReference type="NCBI Taxonomy" id="152367"/>
    <lineage>
        <taxon>Eukaryota</taxon>
        <taxon>Viridiplantae</taxon>
        <taxon>Streptophyta</taxon>
        <taxon>Embryophyta</taxon>
        <taxon>Tracheophyta</taxon>
        <taxon>Spermatophyta</taxon>
        <taxon>Magnoliopsida</taxon>
        <taxon>Ranunculales</taxon>
        <taxon>Menispermaceae</taxon>
        <taxon>Menispermoideae</taxon>
        <taxon>Cissampelideae</taxon>
        <taxon>Stephania</taxon>
    </lineage>
</organism>
<proteinExistence type="predicted"/>
<sequence length="125" mass="13724">MGISWKHKSSTTTTTTTSNISGGVASVAVVRDVAKNQSTNCCYCLRKLMRILRKQYSRMLLCEASRPPTFHCHYDALSYSRNFDTSGWGGMSSDDNYDYFYAFSSRFVAAPSAAAPPSLVGATSH</sequence>
<accession>A0AAP0PAP0</accession>
<reference evidence="1 2" key="1">
    <citation type="submission" date="2024-01" db="EMBL/GenBank/DDBJ databases">
        <title>Genome assemblies of Stephania.</title>
        <authorList>
            <person name="Yang L."/>
        </authorList>
    </citation>
    <scope>NUCLEOTIDE SEQUENCE [LARGE SCALE GENOMIC DNA]</scope>
    <source>
        <strain evidence="1">JXDWG</strain>
        <tissue evidence="1">Leaf</tissue>
    </source>
</reference>